<keyword evidence="1" id="KW-0812">Transmembrane</keyword>
<organism evidence="2 3">
    <name type="scientific">Pseudogymnoascus destructans (strain ATCC MYA-4855 / 20631-21)</name>
    <name type="common">Bat white-nose syndrome fungus</name>
    <name type="synonym">Geomyces destructans</name>
    <dbReference type="NCBI Taxonomy" id="658429"/>
    <lineage>
        <taxon>Eukaryota</taxon>
        <taxon>Fungi</taxon>
        <taxon>Dikarya</taxon>
        <taxon>Ascomycota</taxon>
        <taxon>Pezizomycotina</taxon>
        <taxon>Leotiomycetes</taxon>
        <taxon>Thelebolales</taxon>
        <taxon>Thelebolaceae</taxon>
        <taxon>Pseudogymnoascus</taxon>
    </lineage>
</organism>
<evidence type="ECO:0000313" key="3">
    <source>
        <dbReference type="Proteomes" id="UP000011064"/>
    </source>
</evidence>
<protein>
    <submittedName>
        <fullName evidence="2">Uncharacterized protein</fullName>
    </submittedName>
</protein>
<keyword evidence="3" id="KW-1185">Reference proteome</keyword>
<dbReference type="EMBL" id="GL573226">
    <property type="protein sequence ID" value="ELR08862.1"/>
    <property type="molecule type" value="Genomic_DNA"/>
</dbReference>
<name>L8G6W6_PSED2</name>
<dbReference type="Proteomes" id="UP000011064">
    <property type="component" value="Unassembled WGS sequence"/>
</dbReference>
<evidence type="ECO:0000313" key="2">
    <source>
        <dbReference type="EMBL" id="ELR08862.1"/>
    </source>
</evidence>
<dbReference type="VEuPathDB" id="FungiDB:GMDG_03532"/>
<reference evidence="3" key="1">
    <citation type="submission" date="2010-09" db="EMBL/GenBank/DDBJ databases">
        <title>The genome sequence of Geomyces destructans 20631-21.</title>
        <authorList>
            <consortium name="The Broad Institute Genome Sequencing Platform"/>
            <person name="Cuomo C.A."/>
            <person name="Blehert D.S."/>
            <person name="Lorch J.M."/>
            <person name="Young S.K."/>
            <person name="Zeng Q."/>
            <person name="Gargeya S."/>
            <person name="Fitzgerald M."/>
            <person name="Haas B."/>
            <person name="Abouelleil A."/>
            <person name="Alvarado L."/>
            <person name="Arachchi H.M."/>
            <person name="Berlin A."/>
            <person name="Brown A."/>
            <person name="Chapman S.B."/>
            <person name="Chen Z."/>
            <person name="Dunbar C."/>
            <person name="Freedman E."/>
            <person name="Gearin G."/>
            <person name="Gellesch M."/>
            <person name="Goldberg J."/>
            <person name="Griggs A."/>
            <person name="Gujja S."/>
            <person name="Heiman D."/>
            <person name="Howarth C."/>
            <person name="Larson L."/>
            <person name="Lui A."/>
            <person name="MacDonald P.J.P."/>
            <person name="Montmayeur A."/>
            <person name="Murphy C."/>
            <person name="Neiman D."/>
            <person name="Pearson M."/>
            <person name="Priest M."/>
            <person name="Roberts A."/>
            <person name="Saif S."/>
            <person name="Shea T."/>
            <person name="Shenoy N."/>
            <person name="Sisk P."/>
            <person name="Stolte C."/>
            <person name="Sykes S."/>
            <person name="Wortman J."/>
            <person name="Nusbaum C."/>
            <person name="Birren B."/>
        </authorList>
    </citation>
    <scope>NUCLEOTIDE SEQUENCE [LARGE SCALE GENOMIC DNA]</scope>
    <source>
        <strain evidence="3">ATCC MYA-4855 / 20631-21</strain>
    </source>
</reference>
<feature type="transmembrane region" description="Helical" evidence="1">
    <location>
        <begin position="115"/>
        <end position="139"/>
    </location>
</feature>
<dbReference type="InParanoid" id="L8G6W6"/>
<keyword evidence="1" id="KW-1133">Transmembrane helix</keyword>
<gene>
    <name evidence="2" type="ORF">GMDG_03532</name>
</gene>
<dbReference type="HOGENOM" id="CLU_1461935_0_0_1"/>
<accession>L8G6W6</accession>
<proteinExistence type="predicted"/>
<keyword evidence="1" id="KW-0472">Membrane</keyword>
<evidence type="ECO:0000256" key="1">
    <source>
        <dbReference type="SAM" id="Phobius"/>
    </source>
</evidence>
<dbReference type="AlphaFoldDB" id="L8G6W6"/>
<sequence>MRLDWLFLPIPVRAARGEGGDAVLPPECSFCASSPGCVGRSAVLRGWQTHTVVTALVLRFRPLSNHGKLAVFCRFTPKCLVSRSMSLLRCQWYHDVACWRCHKFPAKWVAARLNISFWIGVWGFDVGFCWMAVLCAFVLEAVFVFNAGRCVIVCVQSKFVCFHSGMLVIRLSGLLSGRERSPVGA</sequence>